<feature type="transmembrane region" description="Helical" evidence="9">
    <location>
        <begin position="21"/>
        <end position="41"/>
    </location>
</feature>
<dbReference type="EMBL" id="JANGBO010000006">
    <property type="protein sequence ID" value="MCQ5061700.1"/>
    <property type="molecule type" value="Genomic_DNA"/>
</dbReference>
<keyword evidence="8 9" id="KW-0472">Membrane</keyword>
<evidence type="ECO:0000256" key="8">
    <source>
        <dbReference type="ARBA" id="ARBA00023136"/>
    </source>
</evidence>
<accession>A0AAP2UFL8</accession>
<keyword evidence="3" id="KW-1003">Cell membrane</keyword>
<dbReference type="GO" id="GO:0005886">
    <property type="term" value="C:plasma membrane"/>
    <property type="evidence" value="ECO:0007669"/>
    <property type="project" value="UniProtKB-SubCell"/>
</dbReference>
<dbReference type="Proteomes" id="UP001204814">
    <property type="component" value="Unassembled WGS sequence"/>
</dbReference>
<keyword evidence="6 9" id="KW-0812">Transmembrane</keyword>
<dbReference type="RefSeq" id="WP_117864717.1">
    <property type="nucleotide sequence ID" value="NZ_JAJDKX010000040.1"/>
</dbReference>
<dbReference type="PANTHER" id="PTHR32502">
    <property type="entry name" value="N-ACETYLGALACTOSAMINE PERMEASE II COMPONENT-RELATED"/>
    <property type="match status" value="1"/>
</dbReference>
<feature type="transmembrane region" description="Helical" evidence="9">
    <location>
        <begin position="204"/>
        <end position="233"/>
    </location>
</feature>
<name>A0AAP2UFL8_9FIRM</name>
<comment type="subcellular location">
    <subcellularLocation>
        <location evidence="1">Cell membrane</location>
        <topology evidence="1">Multi-pass membrane protein</topology>
    </subcellularLocation>
</comment>
<evidence type="ECO:0000256" key="1">
    <source>
        <dbReference type="ARBA" id="ARBA00004651"/>
    </source>
</evidence>
<evidence type="ECO:0000256" key="6">
    <source>
        <dbReference type="ARBA" id="ARBA00022692"/>
    </source>
</evidence>
<evidence type="ECO:0000256" key="2">
    <source>
        <dbReference type="ARBA" id="ARBA00022448"/>
    </source>
</evidence>
<feature type="transmembrane region" description="Helical" evidence="9">
    <location>
        <begin position="143"/>
        <end position="168"/>
    </location>
</feature>
<evidence type="ECO:0000256" key="4">
    <source>
        <dbReference type="ARBA" id="ARBA00022597"/>
    </source>
</evidence>
<dbReference type="PROSITE" id="PS51106">
    <property type="entry name" value="PTS_EIIC_TYPE_4"/>
    <property type="match status" value="1"/>
</dbReference>
<keyword evidence="2" id="KW-0813">Transport</keyword>
<feature type="transmembrane region" description="Helical" evidence="9">
    <location>
        <begin position="174"/>
        <end position="197"/>
    </location>
</feature>
<reference evidence="10" key="1">
    <citation type="submission" date="2022-06" db="EMBL/GenBank/DDBJ databases">
        <title>Isolation of gut microbiota from human fecal samples.</title>
        <authorList>
            <person name="Pamer E.G."/>
            <person name="Barat B."/>
            <person name="Waligurski E."/>
            <person name="Medina S."/>
            <person name="Paddock L."/>
            <person name="Mostad J."/>
        </authorList>
    </citation>
    <scope>NUCLEOTIDE SEQUENCE</scope>
    <source>
        <strain evidence="10">DFI.6.24</strain>
    </source>
</reference>
<evidence type="ECO:0000256" key="7">
    <source>
        <dbReference type="ARBA" id="ARBA00022989"/>
    </source>
</evidence>
<dbReference type="GO" id="GO:0009401">
    <property type="term" value="P:phosphoenolpyruvate-dependent sugar phosphotransferase system"/>
    <property type="evidence" value="ECO:0007669"/>
    <property type="project" value="UniProtKB-KW"/>
</dbReference>
<evidence type="ECO:0000256" key="9">
    <source>
        <dbReference type="SAM" id="Phobius"/>
    </source>
</evidence>
<evidence type="ECO:0000313" key="11">
    <source>
        <dbReference type="Proteomes" id="UP001204814"/>
    </source>
</evidence>
<dbReference type="Pfam" id="PF03609">
    <property type="entry name" value="EII-Sor"/>
    <property type="match status" value="1"/>
</dbReference>
<gene>
    <name evidence="10" type="ORF">NE542_07670</name>
</gene>
<comment type="caution">
    <text evidence="10">The sequence shown here is derived from an EMBL/GenBank/DDBJ whole genome shotgun (WGS) entry which is preliminary data.</text>
</comment>
<evidence type="ECO:0000256" key="5">
    <source>
        <dbReference type="ARBA" id="ARBA00022683"/>
    </source>
</evidence>
<keyword evidence="5" id="KW-0598">Phosphotransferase system</keyword>
<keyword evidence="7 9" id="KW-1133">Transmembrane helix</keyword>
<dbReference type="AlphaFoldDB" id="A0AAP2UFL8"/>
<organism evidence="10 11">
    <name type="scientific">Faecalibacillus intestinalis</name>
    <dbReference type="NCBI Taxonomy" id="1982626"/>
    <lineage>
        <taxon>Bacteria</taxon>
        <taxon>Bacillati</taxon>
        <taxon>Bacillota</taxon>
        <taxon>Erysipelotrichia</taxon>
        <taxon>Erysipelotrichales</taxon>
        <taxon>Coprobacillaceae</taxon>
        <taxon>Faecalibacillus</taxon>
    </lineage>
</organism>
<dbReference type="InterPro" id="IPR050303">
    <property type="entry name" value="GatZ_KbaZ_carbometab"/>
</dbReference>
<feature type="transmembrane region" description="Helical" evidence="9">
    <location>
        <begin position="96"/>
        <end position="114"/>
    </location>
</feature>
<keyword evidence="4 10" id="KW-0762">Sugar transport</keyword>
<evidence type="ECO:0000313" key="10">
    <source>
        <dbReference type="EMBL" id="MCQ5061700.1"/>
    </source>
</evidence>
<protein>
    <submittedName>
        <fullName evidence="10">PTS sugar transporter subunit IIC</fullName>
    </submittedName>
</protein>
<proteinExistence type="predicted"/>
<dbReference type="PANTHER" id="PTHR32502:SF28">
    <property type="entry name" value="PHOSPHOTRANSFERASE SYSTEM SUGAR-SPECIFIC EIIC COMPONENT"/>
    <property type="match status" value="1"/>
</dbReference>
<sequence length="260" mass="27178">MTTVQILLITLIAYWKMTDTVTLQLFAFNTIICGWLVGLVMGDPATGLTIGATLQLMSMGVVAVGGSSMPDYPVAAIIATAIACSTGRGMEAGLAIGLPVAMLGVNFDVIYKIFNGFLAQKEVSLIEEGKFNSFLRLVKVSPIFYGLCSAVPVFLCVAIGPSIVNAILDFMPTWFTTGLSIAGGLLPGVGMAMLLMYMPLNKYWSFLIVGFVLAAYLSVPTLGIGAVGLAAAYEVYKKGLATATATAPAGASFGGELEDE</sequence>
<dbReference type="InterPro" id="IPR004700">
    <property type="entry name" value="PTS_IIC_man"/>
</dbReference>
<evidence type="ECO:0000256" key="3">
    <source>
        <dbReference type="ARBA" id="ARBA00022475"/>
    </source>
</evidence>